<dbReference type="PANTHER" id="PTHR32125:SF4">
    <property type="entry name" value="2-C-METHYL-D-ERYTHRITOL 4-PHOSPHATE CYTIDYLYLTRANSFERASE, CHLOROPLASTIC"/>
    <property type="match status" value="1"/>
</dbReference>
<dbReference type="Pfam" id="PF01128">
    <property type="entry name" value="IspD"/>
    <property type="match status" value="1"/>
</dbReference>
<keyword evidence="1" id="KW-0808">Transferase</keyword>
<dbReference type="Proteomes" id="UP000178953">
    <property type="component" value="Unassembled WGS sequence"/>
</dbReference>
<dbReference type="SUPFAM" id="SSF53448">
    <property type="entry name" value="Nucleotide-diphospho-sugar transferases"/>
    <property type="match status" value="1"/>
</dbReference>
<sequence>MTSDVRAIVPLARAITRDAALCPVAGEPALVRVLTGLLDAGGVTAADVVVTADAALVEPATAALRVAGLNVAVVAAPDPATRRHCIAAGLEYVGATTDPVILVHDHRSPLTSPAVVERVLERVAGGAEVAVPVLPVTDTVKAVSDSGAVLDTVDRTAMRAVQYPRGYRASVLSSVLGRWSVAGDSGDEFVAALADGATVATVPGDPDAVAADLPADAALLEAIMAVRGAPRA</sequence>
<keyword evidence="2" id="KW-0548">Nucleotidyltransferase</keyword>
<dbReference type="PANTHER" id="PTHR32125">
    <property type="entry name" value="2-C-METHYL-D-ERYTHRITOL 4-PHOSPHATE CYTIDYLYLTRANSFERASE, CHLOROPLASTIC"/>
    <property type="match status" value="1"/>
</dbReference>
<dbReference type="Gene3D" id="3.90.550.10">
    <property type="entry name" value="Spore Coat Polysaccharide Biosynthesis Protein SpsA, Chain A"/>
    <property type="match status" value="1"/>
</dbReference>
<dbReference type="InterPro" id="IPR050088">
    <property type="entry name" value="IspD/TarI_cytidylyltransf_bact"/>
</dbReference>
<dbReference type="GO" id="GO:0050518">
    <property type="term" value="F:2-C-methyl-D-erythritol 4-phosphate cytidylyltransferase activity"/>
    <property type="evidence" value="ECO:0007669"/>
    <property type="project" value="TreeGrafter"/>
</dbReference>
<proteinExistence type="predicted"/>
<dbReference type="EMBL" id="MCHX01000071">
    <property type="protein sequence ID" value="OFJ51300.1"/>
    <property type="molecule type" value="Genomic_DNA"/>
</dbReference>
<evidence type="ECO:0008006" key="5">
    <source>
        <dbReference type="Google" id="ProtNLM"/>
    </source>
</evidence>
<accession>A0A1E8PZP8</accession>
<evidence type="ECO:0000256" key="1">
    <source>
        <dbReference type="ARBA" id="ARBA00022679"/>
    </source>
</evidence>
<dbReference type="OrthoDB" id="9802561at2"/>
<dbReference type="InterPro" id="IPR034683">
    <property type="entry name" value="IspD/TarI"/>
</dbReference>
<name>A0A1E8PZP8_9MYCO</name>
<dbReference type="InterPro" id="IPR029044">
    <property type="entry name" value="Nucleotide-diphossugar_trans"/>
</dbReference>
<dbReference type="RefSeq" id="WP_070355484.1">
    <property type="nucleotide sequence ID" value="NZ_CP043474.1"/>
</dbReference>
<gene>
    <name evidence="3" type="ORF">BEL07_23545</name>
</gene>
<dbReference type="AlphaFoldDB" id="A0A1E8PZP8"/>
<reference evidence="3 4" key="1">
    <citation type="submission" date="2016-09" db="EMBL/GenBank/DDBJ databases">
        <title>genome sequence of Mycobacterium sp. 739 SCH.</title>
        <authorList>
            <person name="Greninger A.L."/>
            <person name="Qin X."/>
            <person name="Jerome K."/>
            <person name="Vora S."/>
            <person name="Quinn K."/>
        </authorList>
    </citation>
    <scope>NUCLEOTIDE SEQUENCE [LARGE SCALE GENOMIC DNA]</scope>
    <source>
        <strain evidence="3 4">SCH</strain>
    </source>
</reference>
<comment type="caution">
    <text evidence="3">The sequence shown here is derived from an EMBL/GenBank/DDBJ whole genome shotgun (WGS) entry which is preliminary data.</text>
</comment>
<evidence type="ECO:0000313" key="3">
    <source>
        <dbReference type="EMBL" id="OFJ51300.1"/>
    </source>
</evidence>
<organism evidence="3 4">
    <name type="scientific">Mycolicibacterium grossiae</name>
    <dbReference type="NCBI Taxonomy" id="1552759"/>
    <lineage>
        <taxon>Bacteria</taxon>
        <taxon>Bacillati</taxon>
        <taxon>Actinomycetota</taxon>
        <taxon>Actinomycetes</taxon>
        <taxon>Mycobacteriales</taxon>
        <taxon>Mycobacteriaceae</taxon>
        <taxon>Mycolicibacterium</taxon>
    </lineage>
</organism>
<evidence type="ECO:0000256" key="2">
    <source>
        <dbReference type="ARBA" id="ARBA00022695"/>
    </source>
</evidence>
<evidence type="ECO:0000313" key="4">
    <source>
        <dbReference type="Proteomes" id="UP000178953"/>
    </source>
</evidence>
<protein>
    <recommendedName>
        <fullName evidence="5">2-C-methyl-D-erythritol 4-phosphate cytidylyltransferase</fullName>
    </recommendedName>
</protein>
<keyword evidence="4" id="KW-1185">Reference proteome</keyword>